<keyword evidence="2" id="KW-1133">Transmembrane helix</keyword>
<accession>A0A2S5AZZ9</accession>
<dbReference type="Gene3D" id="3.50.50.60">
    <property type="entry name" value="FAD/NAD(P)-binding domain"/>
    <property type="match status" value="1"/>
</dbReference>
<dbReference type="OrthoDB" id="1111734at2759"/>
<dbReference type="PANTHER" id="PTHR42923:SF42">
    <property type="entry name" value="AMINE OXIDASE DOMAIN-CONTAINING PROTEIN"/>
    <property type="match status" value="1"/>
</dbReference>
<sequence>MTTDRSARKRPVRVAIVGTGLAGLSTAYFLSTLDAIRDQSEEEERLQFEVHLLDRSDSIGMDTASLSIKSEDGQAASYRVDVPMRSINGGESRASIESPWLGSSHGRVRRLYEHLGVPLVQSDFSYSFSRLARSAESQSRLSPAAAAGGEAGEISEDGLRPNNGEVGSAAEDDSLSDEATRTPPPSYTEAAEGTGLPLSTAPRAGPVDLDSKSPSSPLRLDRPESTASLLYQGASGLRWPPVSLPSHLGRASLRSRLVYATQTTLLAISYLYLLVLAFVYVSLGLARPRSAAHRQTCHSPLVRRTWELSGLAELLNVAATPLGEFCLRHRLPQRLVEGVLIPLMAAVATVGVDEAREMPTGEVLAYIVETFAHSHYVTCPSVGVRGIVRRLVAPIPPAQIHLGADIIRIERVSSSVVEASPYRIVYRSDSDGQQEEATLKVDHVVFATQADQAARLVSTLEGEDCKDSSVRETVEALEAFTYVRTLVVTHRDESVLPPALDDRRDLNLAVFEPPLANASLPGGTGAADSWDESLGHLPPSSVQTTHILSARSQNSSSPVLQTTNPVIPIDPDRILASTWFSRAFATAESQAVLGRFLLPADPAPSRESSPASLQGQALGQLKGTESSRAEPHAGGIWFVGSYVATGFPLLEGCVSSAEAVVRELVREQGGHVQRWAY</sequence>
<proteinExistence type="predicted"/>
<evidence type="ECO:0000256" key="1">
    <source>
        <dbReference type="SAM" id="MobiDB-lite"/>
    </source>
</evidence>
<evidence type="ECO:0008006" key="5">
    <source>
        <dbReference type="Google" id="ProtNLM"/>
    </source>
</evidence>
<dbReference type="GO" id="GO:0016491">
    <property type="term" value="F:oxidoreductase activity"/>
    <property type="evidence" value="ECO:0007669"/>
    <property type="project" value="TreeGrafter"/>
</dbReference>
<dbReference type="SUPFAM" id="SSF51905">
    <property type="entry name" value="FAD/NAD(P)-binding domain"/>
    <property type="match status" value="1"/>
</dbReference>
<feature type="transmembrane region" description="Helical" evidence="2">
    <location>
        <begin position="265"/>
        <end position="286"/>
    </location>
</feature>
<dbReference type="InterPro" id="IPR050464">
    <property type="entry name" value="Zeta_carotene_desat/Oxidored"/>
</dbReference>
<dbReference type="AlphaFoldDB" id="A0A2S5AZZ9"/>
<evidence type="ECO:0000313" key="3">
    <source>
        <dbReference type="EMBL" id="POY70104.1"/>
    </source>
</evidence>
<feature type="compositionally biased region" description="Polar residues" evidence="1">
    <location>
        <begin position="606"/>
        <end position="617"/>
    </location>
</feature>
<organism evidence="3 4">
    <name type="scientific">Rhodotorula taiwanensis</name>
    <dbReference type="NCBI Taxonomy" id="741276"/>
    <lineage>
        <taxon>Eukaryota</taxon>
        <taxon>Fungi</taxon>
        <taxon>Dikarya</taxon>
        <taxon>Basidiomycota</taxon>
        <taxon>Pucciniomycotina</taxon>
        <taxon>Microbotryomycetes</taxon>
        <taxon>Sporidiobolales</taxon>
        <taxon>Sporidiobolaceae</taxon>
        <taxon>Rhodotorula</taxon>
    </lineage>
</organism>
<dbReference type="InterPro" id="IPR036188">
    <property type="entry name" value="FAD/NAD-bd_sf"/>
</dbReference>
<dbReference type="EMBL" id="PJQD01000145">
    <property type="protein sequence ID" value="POY70104.1"/>
    <property type="molecule type" value="Genomic_DNA"/>
</dbReference>
<keyword evidence="2" id="KW-0472">Membrane</keyword>
<evidence type="ECO:0000256" key="2">
    <source>
        <dbReference type="SAM" id="Phobius"/>
    </source>
</evidence>
<keyword evidence="2" id="KW-0812">Transmembrane</keyword>
<feature type="region of interest" description="Disordered" evidence="1">
    <location>
        <begin position="603"/>
        <end position="626"/>
    </location>
</feature>
<gene>
    <name evidence="3" type="ORF">BMF94_6878</name>
</gene>
<dbReference type="Proteomes" id="UP000237144">
    <property type="component" value="Unassembled WGS sequence"/>
</dbReference>
<name>A0A2S5AZZ9_9BASI</name>
<dbReference type="STRING" id="741276.A0A2S5AZZ9"/>
<protein>
    <recommendedName>
        <fullName evidence="5">Amine oxidase domain-containing protein</fullName>
    </recommendedName>
</protein>
<feature type="region of interest" description="Disordered" evidence="1">
    <location>
        <begin position="137"/>
        <end position="222"/>
    </location>
</feature>
<evidence type="ECO:0000313" key="4">
    <source>
        <dbReference type="Proteomes" id="UP000237144"/>
    </source>
</evidence>
<dbReference type="Pfam" id="PF13450">
    <property type="entry name" value="NAD_binding_8"/>
    <property type="match status" value="1"/>
</dbReference>
<comment type="caution">
    <text evidence="3">The sequence shown here is derived from an EMBL/GenBank/DDBJ whole genome shotgun (WGS) entry which is preliminary data.</text>
</comment>
<dbReference type="PANTHER" id="PTHR42923">
    <property type="entry name" value="PROTOPORPHYRINOGEN OXIDASE"/>
    <property type="match status" value="1"/>
</dbReference>
<keyword evidence="4" id="KW-1185">Reference proteome</keyword>
<reference evidence="3 4" key="1">
    <citation type="journal article" date="2018" name="Front. Microbiol.">
        <title>Prospects for Fungal Bioremediation of Acidic Radioactive Waste Sites: Characterization and Genome Sequence of Rhodotorula taiwanensis MD1149.</title>
        <authorList>
            <person name="Tkavc R."/>
            <person name="Matrosova V.Y."/>
            <person name="Grichenko O.E."/>
            <person name="Gostincar C."/>
            <person name="Volpe R.P."/>
            <person name="Klimenkova P."/>
            <person name="Gaidamakova E.K."/>
            <person name="Zhou C.E."/>
            <person name="Stewart B.J."/>
            <person name="Lyman M.G."/>
            <person name="Malfatti S.A."/>
            <person name="Rubinfeld B."/>
            <person name="Courtot M."/>
            <person name="Singh J."/>
            <person name="Dalgard C.L."/>
            <person name="Hamilton T."/>
            <person name="Frey K.G."/>
            <person name="Gunde-Cimerman N."/>
            <person name="Dugan L."/>
            <person name="Daly M.J."/>
        </authorList>
    </citation>
    <scope>NUCLEOTIDE SEQUENCE [LARGE SCALE GENOMIC DNA]</scope>
    <source>
        <strain evidence="3 4">MD1149</strain>
    </source>
</reference>